<feature type="transmembrane region" description="Helical" evidence="1">
    <location>
        <begin position="15"/>
        <end position="33"/>
    </location>
</feature>
<name>A0A6J6M104_9ZZZZ</name>
<feature type="transmembrane region" description="Helical" evidence="1">
    <location>
        <begin position="370"/>
        <end position="389"/>
    </location>
</feature>
<evidence type="ECO:0000259" key="3">
    <source>
        <dbReference type="Pfam" id="PF16192"/>
    </source>
</evidence>
<dbReference type="InterPro" id="IPR032421">
    <property type="entry name" value="PMT_4TMC"/>
</dbReference>
<dbReference type="InterPro" id="IPR027005">
    <property type="entry name" value="PMT-like"/>
</dbReference>
<dbReference type="PANTHER" id="PTHR10050:SF46">
    <property type="entry name" value="PROTEIN O-MANNOSYL-TRANSFERASE 2"/>
    <property type="match status" value="1"/>
</dbReference>
<dbReference type="EMBL" id="CAEZXB010000002">
    <property type="protein sequence ID" value="CAB4667770.1"/>
    <property type="molecule type" value="Genomic_DNA"/>
</dbReference>
<feature type="transmembrane region" description="Helical" evidence="1">
    <location>
        <begin position="174"/>
        <end position="202"/>
    </location>
</feature>
<evidence type="ECO:0000256" key="1">
    <source>
        <dbReference type="SAM" id="Phobius"/>
    </source>
</evidence>
<evidence type="ECO:0000313" key="6">
    <source>
        <dbReference type="EMBL" id="CAB4840025.1"/>
    </source>
</evidence>
<dbReference type="EMBL" id="CAFBAA010000001">
    <property type="protein sequence ID" value="CAB4840025.1"/>
    <property type="molecule type" value="Genomic_DNA"/>
</dbReference>
<feature type="transmembrane region" description="Helical" evidence="1">
    <location>
        <begin position="93"/>
        <end position="117"/>
    </location>
</feature>
<feature type="transmembrane region" description="Helical" evidence="1">
    <location>
        <begin position="323"/>
        <end position="340"/>
    </location>
</feature>
<keyword evidence="1" id="KW-0812">Transmembrane</keyword>
<accession>A0A6J6M104</accession>
<feature type="domain" description="Glycosyltransferase RgtA/B/C/D-like" evidence="2">
    <location>
        <begin position="73"/>
        <end position="224"/>
    </location>
</feature>
<dbReference type="InterPro" id="IPR038731">
    <property type="entry name" value="RgtA/B/C-like"/>
</dbReference>
<feature type="transmembrane region" description="Helical" evidence="1">
    <location>
        <begin position="347"/>
        <end position="364"/>
    </location>
</feature>
<feature type="transmembrane region" description="Helical" evidence="1">
    <location>
        <begin position="144"/>
        <end position="162"/>
    </location>
</feature>
<keyword evidence="1" id="KW-0472">Membrane</keyword>
<evidence type="ECO:0000313" key="5">
    <source>
        <dbReference type="EMBL" id="CAB4689579.1"/>
    </source>
</evidence>
<keyword evidence="1" id="KW-1133">Transmembrane helix</keyword>
<reference evidence="4" key="1">
    <citation type="submission" date="2020-05" db="EMBL/GenBank/DDBJ databases">
        <authorList>
            <person name="Chiriac C."/>
            <person name="Salcher M."/>
            <person name="Ghai R."/>
            <person name="Kavagutti S V."/>
        </authorList>
    </citation>
    <scope>NUCLEOTIDE SEQUENCE</scope>
</reference>
<evidence type="ECO:0000259" key="2">
    <source>
        <dbReference type="Pfam" id="PF13231"/>
    </source>
</evidence>
<evidence type="ECO:0000313" key="4">
    <source>
        <dbReference type="EMBL" id="CAB4667770.1"/>
    </source>
</evidence>
<dbReference type="Pfam" id="PF16192">
    <property type="entry name" value="PMT_4TMC"/>
    <property type="match status" value="1"/>
</dbReference>
<gene>
    <name evidence="4" type="ORF">UFOPK2342_00239</name>
    <name evidence="5" type="ORF">UFOPK2423_00480</name>
    <name evidence="6" type="ORF">UFOPK3266_00039</name>
</gene>
<sequence length="440" mass="49666">MLAHYALLERLHRRSLQWGLQAAILLVGGYLRLAHLSRPSTFIFDELYYVKGAQQFLKYGVEADGGQAVFIVHPPIGKWVIALGIQLFGDTPFGWRIAVAFLGILSILLVGRIAYWLFRSESAATIASLLYAVDALAFVHSRTSLLDSVLVFWLILAFYLMVRPTKNVNLNYALVFAVLGLATATKWSGGYFVAAFIAWMLISSFRAGADLKIIGARLTLPFISIAVYILSWWGWFASKIGYDRNWSDSTSFIGTLRSFIHYHAEMIHFHVRLHTPHPYMAEAWSWLLLKRPTAFYYSTPTTPAGTCKSGTCSDAILAIGTPVLWWGAIAAILYALYRFLIKQDERVAPLLLALAAGIVPWLFVGQRTIFFFYAIALAPWLVLLVVYAIMRSRNHPLGQILSAFFLLAVVVNFLYFLPILDAQPLPYDQWHARMWLGSWI</sequence>
<feature type="transmembrane region" description="Helical" evidence="1">
    <location>
        <begin position="401"/>
        <end position="420"/>
    </location>
</feature>
<feature type="domain" description="Protein O-mannosyl-transferase C-terminal four TM" evidence="3">
    <location>
        <begin position="256"/>
        <end position="439"/>
    </location>
</feature>
<proteinExistence type="predicted"/>
<dbReference type="EMBL" id="CAEZXN010000007">
    <property type="protein sequence ID" value="CAB4689579.1"/>
    <property type="molecule type" value="Genomic_DNA"/>
</dbReference>
<organism evidence="4">
    <name type="scientific">freshwater metagenome</name>
    <dbReference type="NCBI Taxonomy" id="449393"/>
    <lineage>
        <taxon>unclassified sequences</taxon>
        <taxon>metagenomes</taxon>
        <taxon>ecological metagenomes</taxon>
    </lineage>
</organism>
<dbReference type="AlphaFoldDB" id="A0A6J6M104"/>
<protein>
    <submittedName>
        <fullName evidence="4">Unannotated protein</fullName>
    </submittedName>
</protein>
<feature type="transmembrane region" description="Helical" evidence="1">
    <location>
        <begin position="214"/>
        <end position="235"/>
    </location>
</feature>
<dbReference type="Pfam" id="PF13231">
    <property type="entry name" value="PMT_2"/>
    <property type="match status" value="1"/>
</dbReference>
<dbReference type="PANTHER" id="PTHR10050">
    <property type="entry name" value="DOLICHYL-PHOSPHATE-MANNOSE--PROTEIN MANNOSYLTRANSFERASE"/>
    <property type="match status" value="1"/>
</dbReference>